<dbReference type="InterPro" id="IPR036179">
    <property type="entry name" value="Ig-like_dom_sf"/>
</dbReference>
<dbReference type="GeneID" id="120062389"/>
<evidence type="ECO:0000256" key="1">
    <source>
        <dbReference type="ARBA" id="ARBA00004370"/>
    </source>
</evidence>
<organism evidence="8 9">
    <name type="scientific">Salvelinus namaycush</name>
    <name type="common">Lake trout</name>
    <name type="synonym">Salmo namaycush</name>
    <dbReference type="NCBI Taxonomy" id="8040"/>
    <lineage>
        <taxon>Eukaryota</taxon>
        <taxon>Metazoa</taxon>
        <taxon>Chordata</taxon>
        <taxon>Craniata</taxon>
        <taxon>Vertebrata</taxon>
        <taxon>Euteleostomi</taxon>
        <taxon>Actinopterygii</taxon>
        <taxon>Neopterygii</taxon>
        <taxon>Teleostei</taxon>
        <taxon>Protacanthopterygii</taxon>
        <taxon>Salmoniformes</taxon>
        <taxon>Salmonidae</taxon>
        <taxon>Salmoninae</taxon>
        <taxon>Salvelinus</taxon>
    </lineage>
</organism>
<feature type="signal peptide" evidence="6">
    <location>
        <begin position="1"/>
        <end position="17"/>
    </location>
</feature>
<dbReference type="SUPFAM" id="SSF48726">
    <property type="entry name" value="Immunoglobulin"/>
    <property type="match status" value="2"/>
</dbReference>
<gene>
    <name evidence="9" type="primary">LOC120062389</name>
</gene>
<keyword evidence="8" id="KW-1185">Reference proteome</keyword>
<name>A0A8U1H3K6_SALNM</name>
<dbReference type="PANTHER" id="PTHR12080:SF111">
    <property type="entry name" value="IMMUNOGLOBULIN V-SET DOMAIN-CONTAINING PROTEIN"/>
    <property type="match status" value="1"/>
</dbReference>
<evidence type="ECO:0000313" key="8">
    <source>
        <dbReference type="Proteomes" id="UP000808372"/>
    </source>
</evidence>
<keyword evidence="3 5" id="KW-0472">Membrane</keyword>
<dbReference type="RefSeq" id="XP_038868260.1">
    <property type="nucleotide sequence ID" value="XM_039012332.1"/>
</dbReference>
<comment type="subcellular location">
    <subcellularLocation>
        <location evidence="1">Membrane</location>
    </subcellularLocation>
</comment>
<dbReference type="InterPro" id="IPR013783">
    <property type="entry name" value="Ig-like_fold"/>
</dbReference>
<keyword evidence="5" id="KW-1133">Transmembrane helix</keyword>
<dbReference type="PROSITE" id="PS50835">
    <property type="entry name" value="IG_LIKE"/>
    <property type="match status" value="1"/>
</dbReference>
<evidence type="ECO:0000259" key="7">
    <source>
        <dbReference type="PROSITE" id="PS50835"/>
    </source>
</evidence>
<keyword evidence="5" id="KW-0812">Transmembrane</keyword>
<keyword evidence="2 6" id="KW-0732">Signal</keyword>
<evidence type="ECO:0000256" key="2">
    <source>
        <dbReference type="ARBA" id="ARBA00022729"/>
    </source>
</evidence>
<evidence type="ECO:0000256" key="6">
    <source>
        <dbReference type="SAM" id="SignalP"/>
    </source>
</evidence>
<dbReference type="KEGG" id="snh:120062389"/>
<feature type="chain" id="PRO_5036470485" evidence="6">
    <location>
        <begin position="18"/>
        <end position="384"/>
    </location>
</feature>
<evidence type="ECO:0000256" key="4">
    <source>
        <dbReference type="ARBA" id="ARBA00023180"/>
    </source>
</evidence>
<dbReference type="InterPro" id="IPR007110">
    <property type="entry name" value="Ig-like_dom"/>
</dbReference>
<protein>
    <submittedName>
        <fullName evidence="9">Uncharacterized protein LOC120062389 isoform X1</fullName>
    </submittedName>
</protein>
<dbReference type="GO" id="GO:0016020">
    <property type="term" value="C:membrane"/>
    <property type="evidence" value="ECO:0007669"/>
    <property type="project" value="UniProtKB-SubCell"/>
</dbReference>
<reference evidence="9" key="1">
    <citation type="submission" date="2025-08" db="UniProtKB">
        <authorList>
            <consortium name="RefSeq"/>
        </authorList>
    </citation>
    <scope>IDENTIFICATION</scope>
    <source>
        <tissue evidence="9">White muscle</tissue>
    </source>
</reference>
<keyword evidence="4" id="KW-0325">Glycoprotein</keyword>
<dbReference type="Proteomes" id="UP000808372">
    <property type="component" value="Chromosome 17"/>
</dbReference>
<feature type="domain" description="Ig-like" evidence="7">
    <location>
        <begin position="130"/>
        <end position="210"/>
    </location>
</feature>
<dbReference type="PANTHER" id="PTHR12080">
    <property type="entry name" value="SIGNALING LYMPHOCYTIC ACTIVATION MOLECULE"/>
    <property type="match status" value="1"/>
</dbReference>
<evidence type="ECO:0000256" key="5">
    <source>
        <dbReference type="SAM" id="Phobius"/>
    </source>
</evidence>
<dbReference type="AlphaFoldDB" id="A0A8U1H3K6"/>
<sequence>MEAVLGLLVISARLSHGLETSCDAREDGSQCYGALGGTVYLQLVTDATRYGELSFHKGSTGARTDIFKSKKDKWVIRDIPIGDRVHFFINNGTFRLNNTRRNDSGEYLLETFSSNGRMWTREIKLFIKAPVSSPQLSSECLSHGEMRVSCYSEGDGPQYSWTLDGQTLRDTETSPDNETNTITLKKGLSGDLTCSVRNNISSDTVSRRISHCPGLIYVNCTSSNGTRVSEWVNATGNTLCVESTTVATVTVAPTSKTSTATQYLGMAAGCLVGVVLVLVMVLAVYCVQKKKKPPSKTPVFSLSTVKGDSQDVEYADVRILRQEMRQKEREVPVEVEYGQVKVAGGPQQQLEVEYGQITILEGTRRKVDTPEEEYCMYASVRKGQ</sequence>
<evidence type="ECO:0000256" key="3">
    <source>
        <dbReference type="ARBA" id="ARBA00023136"/>
    </source>
</evidence>
<proteinExistence type="predicted"/>
<dbReference type="Gene3D" id="2.60.40.10">
    <property type="entry name" value="Immunoglobulins"/>
    <property type="match status" value="2"/>
</dbReference>
<feature type="transmembrane region" description="Helical" evidence="5">
    <location>
        <begin position="263"/>
        <end position="287"/>
    </location>
</feature>
<dbReference type="InterPro" id="IPR015631">
    <property type="entry name" value="CD2/SLAM_rcpt"/>
</dbReference>
<evidence type="ECO:0000313" key="9">
    <source>
        <dbReference type="RefSeq" id="XP_038868260.1"/>
    </source>
</evidence>
<accession>A0A8U1H3K6</accession>